<comment type="caution">
    <text evidence="1">The sequence shown here is derived from an EMBL/GenBank/DDBJ whole genome shotgun (WGS) entry which is preliminary data.</text>
</comment>
<keyword evidence="2" id="KW-1185">Reference proteome</keyword>
<accession>B0PHD4</accession>
<gene>
    <name evidence="1" type="ORF">ANACOL_04227</name>
</gene>
<evidence type="ECO:0000313" key="1">
    <source>
        <dbReference type="EMBL" id="EDS08902.1"/>
    </source>
</evidence>
<protein>
    <submittedName>
        <fullName evidence="1">Uncharacterized protein</fullName>
    </submittedName>
</protein>
<organism evidence="1 2">
    <name type="scientific">Anaerotruncus colihominis DSM 17241</name>
    <dbReference type="NCBI Taxonomy" id="445972"/>
    <lineage>
        <taxon>Bacteria</taxon>
        <taxon>Bacillati</taxon>
        <taxon>Bacillota</taxon>
        <taxon>Clostridia</taxon>
        <taxon>Eubacteriales</taxon>
        <taxon>Oscillospiraceae</taxon>
        <taxon>Anaerotruncus</taxon>
    </lineage>
</organism>
<evidence type="ECO:0000313" key="2">
    <source>
        <dbReference type="Proteomes" id="UP000003803"/>
    </source>
</evidence>
<dbReference type="AlphaFoldDB" id="B0PHD4"/>
<proteinExistence type="predicted"/>
<dbReference type="EMBL" id="ABGD02000034">
    <property type="protein sequence ID" value="EDS08902.1"/>
    <property type="molecule type" value="Genomic_DNA"/>
</dbReference>
<dbReference type="HOGENOM" id="CLU_3094906_0_0_9"/>
<sequence>MRTLQYYRTAGFRSLSKTRPGAGGIPCKEGRYSRPYIIRRLETAFILQTIA</sequence>
<dbReference type="Proteomes" id="UP000003803">
    <property type="component" value="Unassembled WGS sequence"/>
</dbReference>
<reference evidence="1" key="2">
    <citation type="submission" date="2013-09" db="EMBL/GenBank/DDBJ databases">
        <title>Draft genome sequence of Anaerotruncus colihominis(DSM 17241).</title>
        <authorList>
            <person name="Sudarsanam P."/>
            <person name="Ley R."/>
            <person name="Guruge J."/>
            <person name="Turnbaugh P.J."/>
            <person name="Mahowald M."/>
            <person name="Liep D."/>
            <person name="Gordon J."/>
        </authorList>
    </citation>
    <scope>NUCLEOTIDE SEQUENCE</scope>
    <source>
        <strain evidence="1">DSM 17241</strain>
    </source>
</reference>
<name>B0PHD4_9FIRM</name>
<reference evidence="1" key="1">
    <citation type="submission" date="2007-11" db="EMBL/GenBank/DDBJ databases">
        <authorList>
            <person name="Fulton L."/>
            <person name="Clifton S."/>
            <person name="Fulton B."/>
            <person name="Xu J."/>
            <person name="Minx P."/>
            <person name="Pepin K.H."/>
            <person name="Johnson M."/>
            <person name="Thiruvilangam P."/>
            <person name="Bhonagiri V."/>
            <person name="Nash W.E."/>
            <person name="Mardis E.R."/>
            <person name="Wilson R.K."/>
        </authorList>
    </citation>
    <scope>NUCLEOTIDE SEQUENCE [LARGE SCALE GENOMIC DNA]</scope>
    <source>
        <strain evidence="1">DSM 17241</strain>
    </source>
</reference>